<comment type="caution">
    <text evidence="2">The sequence shown here is derived from an EMBL/GenBank/DDBJ whole genome shotgun (WGS) entry which is preliminary data.</text>
</comment>
<dbReference type="Proteomes" id="UP000816034">
    <property type="component" value="Unassembled WGS sequence"/>
</dbReference>
<dbReference type="Pfam" id="PF14825">
    <property type="entry name" value="CFAP77"/>
    <property type="match status" value="1"/>
</dbReference>
<accession>A0AA88KQQ4</accession>
<sequence>MSTARSSQSSRKVINDNPVLKLGPNHVYGKKVKPDPEGALKVVLSWQEFHPNSPSEPPERDFKKLNKLCIKERQLSGSQISTFRKSHQDLTLMQGKSNETSGADLPSDKDPNFTYGHKNVFDQKAKDLMEHRFAQEWLKEREEKVREQEAEKNKEFLSSVNTKAKLDIMKKRMESQSKLKPPEEKEDFKLSRFKRVSSRVDTRRPVSSRESQQHRDVNH</sequence>
<evidence type="ECO:0000313" key="2">
    <source>
        <dbReference type="EMBL" id="KAG2386682.1"/>
    </source>
</evidence>
<dbReference type="PANTHER" id="PTHR28617">
    <property type="entry name" value="CILIA- AND FLAGELLA-ASSOCIATED PROTEIN 77"/>
    <property type="match status" value="1"/>
</dbReference>
<feature type="compositionally biased region" description="Basic and acidic residues" evidence="1">
    <location>
        <begin position="168"/>
        <end position="190"/>
    </location>
</feature>
<feature type="compositionally biased region" description="Polar residues" evidence="1">
    <location>
        <begin position="1"/>
        <end position="12"/>
    </location>
</feature>
<keyword evidence="3" id="KW-1185">Reference proteome</keyword>
<protein>
    <submittedName>
        <fullName evidence="2">Uncharacterized protein</fullName>
    </submittedName>
</protein>
<feature type="compositionally biased region" description="Polar residues" evidence="1">
    <location>
        <begin position="80"/>
        <end position="101"/>
    </location>
</feature>
<dbReference type="EMBL" id="PYSW02000015">
    <property type="protein sequence ID" value="KAG2386682.1"/>
    <property type="molecule type" value="Genomic_DNA"/>
</dbReference>
<feature type="region of interest" description="Disordered" evidence="1">
    <location>
        <begin position="80"/>
        <end position="117"/>
    </location>
</feature>
<dbReference type="AlphaFoldDB" id="A0AA88KQQ4"/>
<dbReference type="InterPro" id="IPR029147">
    <property type="entry name" value="CFAP77"/>
</dbReference>
<gene>
    <name evidence="2" type="ORF">C9374_002426</name>
</gene>
<evidence type="ECO:0000313" key="3">
    <source>
        <dbReference type="Proteomes" id="UP000816034"/>
    </source>
</evidence>
<dbReference type="GeneID" id="68094882"/>
<name>A0AA88KQQ4_NAELO</name>
<reference evidence="2 3" key="1">
    <citation type="journal article" date="2018" name="BMC Genomics">
        <title>The genome of Naegleria lovaniensis, the basis for a comparative approach to unravel pathogenicity factors of the human pathogenic amoeba N. fowleri.</title>
        <authorList>
            <person name="Liechti N."/>
            <person name="Schurch N."/>
            <person name="Bruggmann R."/>
            <person name="Wittwer M."/>
        </authorList>
    </citation>
    <scope>NUCLEOTIDE SEQUENCE [LARGE SCALE GENOMIC DNA]</scope>
    <source>
        <strain evidence="2 3">ATCC 30569</strain>
    </source>
</reference>
<feature type="region of interest" description="Disordered" evidence="1">
    <location>
        <begin position="1"/>
        <end position="34"/>
    </location>
</feature>
<evidence type="ECO:0000256" key="1">
    <source>
        <dbReference type="SAM" id="MobiDB-lite"/>
    </source>
</evidence>
<organism evidence="2 3">
    <name type="scientific">Naegleria lovaniensis</name>
    <name type="common">Amoeba</name>
    <dbReference type="NCBI Taxonomy" id="51637"/>
    <lineage>
        <taxon>Eukaryota</taxon>
        <taxon>Discoba</taxon>
        <taxon>Heterolobosea</taxon>
        <taxon>Tetramitia</taxon>
        <taxon>Eutetramitia</taxon>
        <taxon>Vahlkampfiidae</taxon>
        <taxon>Naegleria</taxon>
    </lineage>
</organism>
<dbReference type="PANTHER" id="PTHR28617:SF1">
    <property type="entry name" value="CILIA- AND FLAGELLA-ASSOCIATED PROTEIN 77"/>
    <property type="match status" value="1"/>
</dbReference>
<proteinExistence type="predicted"/>
<feature type="region of interest" description="Disordered" evidence="1">
    <location>
        <begin position="168"/>
        <end position="219"/>
    </location>
</feature>
<dbReference type="RefSeq" id="XP_044550674.1">
    <property type="nucleotide sequence ID" value="XM_044691843.1"/>
</dbReference>